<evidence type="ECO:0000313" key="5">
    <source>
        <dbReference type="EMBL" id="PZO46177.1"/>
    </source>
</evidence>
<protein>
    <submittedName>
        <fullName evidence="5">Cytochrome c biogenesis factor</fullName>
    </submittedName>
</protein>
<reference evidence="6" key="1">
    <citation type="submission" date="2018-04" db="EMBL/GenBank/DDBJ databases">
        <authorList>
            <person name="Cornet L."/>
        </authorList>
    </citation>
    <scope>NUCLEOTIDE SEQUENCE [LARGE SCALE GENOMIC DNA]</scope>
</reference>
<accession>A0A2W4WSK5</accession>
<evidence type="ECO:0000256" key="3">
    <source>
        <dbReference type="PROSITE-ProRule" id="PRU00339"/>
    </source>
</evidence>
<comment type="caution">
    <text evidence="5">The sequence shown here is derived from an EMBL/GenBank/DDBJ whole genome shotgun (WGS) entry which is preliminary data.</text>
</comment>
<keyword evidence="1" id="KW-0677">Repeat</keyword>
<evidence type="ECO:0000313" key="6">
    <source>
        <dbReference type="Proteomes" id="UP000249794"/>
    </source>
</evidence>
<evidence type="ECO:0000256" key="1">
    <source>
        <dbReference type="ARBA" id="ARBA00022737"/>
    </source>
</evidence>
<dbReference type="AlphaFoldDB" id="A0A2W4WSK5"/>
<dbReference type="Proteomes" id="UP000249794">
    <property type="component" value="Unassembled WGS sequence"/>
</dbReference>
<proteinExistence type="predicted"/>
<dbReference type="PROSITE" id="PS50293">
    <property type="entry name" value="TPR_REGION"/>
    <property type="match status" value="1"/>
</dbReference>
<dbReference type="Gene3D" id="1.25.40.10">
    <property type="entry name" value="Tetratricopeptide repeat domain"/>
    <property type="match status" value="2"/>
</dbReference>
<evidence type="ECO:0000256" key="4">
    <source>
        <dbReference type="SAM" id="SignalP"/>
    </source>
</evidence>
<dbReference type="PANTHER" id="PTHR44943:SF8">
    <property type="entry name" value="TPR REPEAT-CONTAINING PROTEIN MJ0263"/>
    <property type="match status" value="1"/>
</dbReference>
<dbReference type="InterPro" id="IPR019734">
    <property type="entry name" value="TPR_rpt"/>
</dbReference>
<reference evidence="5 6" key="2">
    <citation type="submission" date="2018-06" db="EMBL/GenBank/DDBJ databases">
        <title>Metagenomic assembly of (sub)arctic Cyanobacteria and their associated microbiome from non-axenic cultures.</title>
        <authorList>
            <person name="Baurain D."/>
        </authorList>
    </citation>
    <scope>NUCLEOTIDE SEQUENCE [LARGE SCALE GENOMIC DNA]</scope>
    <source>
        <strain evidence="5">ULC027bin1</strain>
    </source>
</reference>
<feature type="signal peptide" evidence="4">
    <location>
        <begin position="1"/>
        <end position="24"/>
    </location>
</feature>
<dbReference type="InterPro" id="IPR011990">
    <property type="entry name" value="TPR-like_helical_dom_sf"/>
</dbReference>
<name>A0A2W4WSK5_9CYAN</name>
<dbReference type="Pfam" id="PF13432">
    <property type="entry name" value="TPR_16"/>
    <property type="match status" value="1"/>
</dbReference>
<dbReference type="SMART" id="SM00028">
    <property type="entry name" value="TPR"/>
    <property type="match status" value="5"/>
</dbReference>
<sequence>MLKRLTFALLLSIGVWIPAKSAMAQALLPYTLPLDSEQLQADGESLARDAAQLAQFQQFDEALARAQLAAQLLPSDPDILALLGSLYLQVSEPQLDQAIATLIKARDLQPDNALVMFALGNAYFTEAQYAQAARSIESGLRLEPDNANAMFDLGNAYYKLSRYDQAIAQYEKAVAKDAKFWPAINNIGLVMYEAGNVDGAIVQWQKALEVAATDETEPQLAIAVAQYSQNAQSIAGRDTAVAALERDPRYADIDFLKDNLWGDRLITDTQSFFNTPPLRALLSQL</sequence>
<dbReference type="SUPFAM" id="SSF48452">
    <property type="entry name" value="TPR-like"/>
    <property type="match status" value="1"/>
</dbReference>
<keyword evidence="2 3" id="KW-0802">TPR repeat</keyword>
<feature type="repeat" description="TPR" evidence="3">
    <location>
        <begin position="113"/>
        <end position="146"/>
    </location>
</feature>
<dbReference type="EMBL" id="QBMP01000322">
    <property type="protein sequence ID" value="PZO46177.1"/>
    <property type="molecule type" value="Genomic_DNA"/>
</dbReference>
<organism evidence="5 6">
    <name type="scientific">Phormidesmis priestleyi</name>
    <dbReference type="NCBI Taxonomy" id="268141"/>
    <lineage>
        <taxon>Bacteria</taxon>
        <taxon>Bacillati</taxon>
        <taxon>Cyanobacteriota</taxon>
        <taxon>Cyanophyceae</taxon>
        <taxon>Leptolyngbyales</taxon>
        <taxon>Leptolyngbyaceae</taxon>
        <taxon>Phormidesmis</taxon>
    </lineage>
</organism>
<dbReference type="PROSITE" id="PS50005">
    <property type="entry name" value="TPR"/>
    <property type="match status" value="2"/>
</dbReference>
<dbReference type="InterPro" id="IPR051685">
    <property type="entry name" value="Ycf3/AcsC/BcsC/TPR_MFPF"/>
</dbReference>
<feature type="chain" id="PRO_5015872654" evidence="4">
    <location>
        <begin position="25"/>
        <end position="285"/>
    </location>
</feature>
<keyword evidence="4" id="KW-0732">Signal</keyword>
<feature type="repeat" description="TPR" evidence="3">
    <location>
        <begin position="147"/>
        <end position="180"/>
    </location>
</feature>
<gene>
    <name evidence="5" type="ORF">DCF15_20640</name>
</gene>
<dbReference type="PANTHER" id="PTHR44943">
    <property type="entry name" value="CELLULOSE SYNTHASE OPERON PROTEIN C"/>
    <property type="match status" value="1"/>
</dbReference>
<evidence type="ECO:0000256" key="2">
    <source>
        <dbReference type="ARBA" id="ARBA00022803"/>
    </source>
</evidence>